<keyword evidence="1" id="KW-0489">Methyltransferase</keyword>
<dbReference type="InterPro" id="IPR029063">
    <property type="entry name" value="SAM-dependent_MTases_sf"/>
</dbReference>
<sequence length="179" mass="20275">MVYLTKLKHTGSVISSSDQFGAKMFEVAARYFSHYTRGIFIGTGSGVVAQYFMQTPVPFSFVEKHPAFVRQFHERFGVNTPLLAQDFFTLPIDNSDAGLANCIMVSCMPVTGPFYSEKLVEQFRDALNSGSTIVQMSYTPFIRQIRLFERLQREGFKVQRVSTVFFNIPPASVFVLRKA</sequence>
<dbReference type="SUPFAM" id="SSF53335">
    <property type="entry name" value="S-adenosyl-L-methionine-dependent methyltransferases"/>
    <property type="match status" value="1"/>
</dbReference>
<dbReference type="GO" id="GO:0032259">
    <property type="term" value="P:methylation"/>
    <property type="evidence" value="ECO:0007669"/>
    <property type="project" value="UniProtKB-KW"/>
</dbReference>
<protein>
    <submittedName>
        <fullName evidence="1">Phospholipid N-methyltransferase</fullName>
    </submittedName>
</protein>
<dbReference type="EMBL" id="FNQP01000010">
    <property type="protein sequence ID" value="SEA60333.1"/>
    <property type="molecule type" value="Genomic_DNA"/>
</dbReference>
<dbReference type="OrthoDB" id="9805585at2"/>
<evidence type="ECO:0000313" key="2">
    <source>
        <dbReference type="Proteomes" id="UP000199397"/>
    </source>
</evidence>
<organism evidence="1 2">
    <name type="scientific">Thiothrix caldifontis</name>
    <dbReference type="NCBI Taxonomy" id="525918"/>
    <lineage>
        <taxon>Bacteria</taxon>
        <taxon>Pseudomonadati</taxon>
        <taxon>Pseudomonadota</taxon>
        <taxon>Gammaproteobacteria</taxon>
        <taxon>Thiotrichales</taxon>
        <taxon>Thiotrichaceae</taxon>
        <taxon>Thiothrix</taxon>
    </lineage>
</organism>
<accession>A0A1H4CJ39</accession>
<reference evidence="1 2" key="1">
    <citation type="submission" date="2016-10" db="EMBL/GenBank/DDBJ databases">
        <authorList>
            <person name="de Groot N.N."/>
        </authorList>
    </citation>
    <scope>NUCLEOTIDE SEQUENCE [LARGE SCALE GENOMIC DNA]</scope>
    <source>
        <strain evidence="1 2">DSM 21228</strain>
    </source>
</reference>
<dbReference type="AlphaFoldDB" id="A0A1H4CJ39"/>
<dbReference type="GO" id="GO:0008168">
    <property type="term" value="F:methyltransferase activity"/>
    <property type="evidence" value="ECO:0007669"/>
    <property type="project" value="UniProtKB-KW"/>
</dbReference>
<proteinExistence type="predicted"/>
<name>A0A1H4CJ39_9GAMM</name>
<keyword evidence="2" id="KW-1185">Reference proteome</keyword>
<gene>
    <name evidence="1" type="ORF">SAMN05660964_01961</name>
</gene>
<keyword evidence="1" id="KW-0808">Transferase</keyword>
<dbReference type="RefSeq" id="WP_093068050.1">
    <property type="nucleotide sequence ID" value="NZ_FNQP01000010.1"/>
</dbReference>
<evidence type="ECO:0000313" key="1">
    <source>
        <dbReference type="EMBL" id="SEA60333.1"/>
    </source>
</evidence>
<dbReference type="Proteomes" id="UP000199397">
    <property type="component" value="Unassembled WGS sequence"/>
</dbReference>
<dbReference type="STRING" id="525918.SAMN05660964_01961"/>